<reference evidence="3 4" key="1">
    <citation type="submission" date="2017-06" db="EMBL/GenBank/DDBJ databases">
        <title>Comparative genomic analysis of Ambrosia Fusariam Clade fungi.</title>
        <authorList>
            <person name="Stajich J.E."/>
            <person name="Carrillo J."/>
            <person name="Kijimoto T."/>
            <person name="Eskalen A."/>
            <person name="O'Donnell K."/>
            <person name="Kasson M."/>
        </authorList>
    </citation>
    <scope>NUCLEOTIDE SEQUENCE [LARGE SCALE GENOMIC DNA]</scope>
    <source>
        <strain evidence="3 4">NRRL62579</strain>
    </source>
</reference>
<dbReference type="EMBL" id="NKCK01000227">
    <property type="protein sequence ID" value="RSL90699.1"/>
    <property type="molecule type" value="Genomic_DNA"/>
</dbReference>
<keyword evidence="4" id="KW-1185">Reference proteome</keyword>
<sequence>MWKVDHLNFTILSFLDLAGFLGASVGGNGIDIANDEKSADLSSDANANTVSVRNKQGAGLAGDTQHEDDDLTLSPGL</sequence>
<feature type="region of interest" description="Disordered" evidence="1">
    <location>
        <begin position="55"/>
        <end position="77"/>
    </location>
</feature>
<keyword evidence="2" id="KW-0732">Signal</keyword>
<evidence type="ECO:0000313" key="3">
    <source>
        <dbReference type="EMBL" id="RSL90699.1"/>
    </source>
</evidence>
<evidence type="ECO:0000256" key="1">
    <source>
        <dbReference type="SAM" id="MobiDB-lite"/>
    </source>
</evidence>
<organism evidence="3 4">
    <name type="scientific">Fusarium oligoseptatum</name>
    <dbReference type="NCBI Taxonomy" id="2604345"/>
    <lineage>
        <taxon>Eukaryota</taxon>
        <taxon>Fungi</taxon>
        <taxon>Dikarya</taxon>
        <taxon>Ascomycota</taxon>
        <taxon>Pezizomycotina</taxon>
        <taxon>Sordariomycetes</taxon>
        <taxon>Hypocreomycetidae</taxon>
        <taxon>Hypocreales</taxon>
        <taxon>Nectriaceae</taxon>
        <taxon>Fusarium</taxon>
        <taxon>Fusarium solani species complex</taxon>
    </lineage>
</organism>
<comment type="caution">
    <text evidence="3">The sequence shown here is derived from an EMBL/GenBank/DDBJ whole genome shotgun (WGS) entry which is preliminary data.</text>
</comment>
<feature type="chain" id="PRO_5019067383" evidence="2">
    <location>
        <begin position="27"/>
        <end position="77"/>
    </location>
</feature>
<gene>
    <name evidence="3" type="ORF">CEP52_014501</name>
</gene>
<dbReference type="AlphaFoldDB" id="A0A428SLP3"/>
<protein>
    <submittedName>
        <fullName evidence="3">Uncharacterized protein</fullName>
    </submittedName>
</protein>
<evidence type="ECO:0000256" key="2">
    <source>
        <dbReference type="SAM" id="SignalP"/>
    </source>
</evidence>
<proteinExistence type="predicted"/>
<accession>A0A428SLP3</accession>
<name>A0A428SLP3_9HYPO</name>
<evidence type="ECO:0000313" key="4">
    <source>
        <dbReference type="Proteomes" id="UP000287144"/>
    </source>
</evidence>
<feature type="signal peptide" evidence="2">
    <location>
        <begin position="1"/>
        <end position="26"/>
    </location>
</feature>
<dbReference type="Proteomes" id="UP000287144">
    <property type="component" value="Unassembled WGS sequence"/>
</dbReference>